<evidence type="ECO:0000313" key="1">
    <source>
        <dbReference type="EMBL" id="KKM90660.1"/>
    </source>
</evidence>
<dbReference type="EMBL" id="LAZR01006644">
    <property type="protein sequence ID" value="KKM90660.1"/>
    <property type="molecule type" value="Genomic_DNA"/>
</dbReference>
<dbReference type="AlphaFoldDB" id="A0A0F9NP88"/>
<sequence>MRLVPGRYRDEAQRLGFRSGEKPQALALLESVAAQAIWRWLAVTNPKNSLGLFASFQAAEGIQAIDS</sequence>
<gene>
    <name evidence="1" type="ORF">LCGC14_1236400</name>
</gene>
<organism evidence="1">
    <name type="scientific">marine sediment metagenome</name>
    <dbReference type="NCBI Taxonomy" id="412755"/>
    <lineage>
        <taxon>unclassified sequences</taxon>
        <taxon>metagenomes</taxon>
        <taxon>ecological metagenomes</taxon>
    </lineage>
</organism>
<reference evidence="1" key="1">
    <citation type="journal article" date="2015" name="Nature">
        <title>Complex archaea that bridge the gap between prokaryotes and eukaryotes.</title>
        <authorList>
            <person name="Spang A."/>
            <person name="Saw J.H."/>
            <person name="Jorgensen S.L."/>
            <person name="Zaremba-Niedzwiedzka K."/>
            <person name="Martijn J."/>
            <person name="Lind A.E."/>
            <person name="van Eijk R."/>
            <person name="Schleper C."/>
            <person name="Guy L."/>
            <person name="Ettema T.J."/>
        </authorList>
    </citation>
    <scope>NUCLEOTIDE SEQUENCE</scope>
</reference>
<name>A0A0F9NP88_9ZZZZ</name>
<protein>
    <submittedName>
        <fullName evidence="1">Uncharacterized protein</fullName>
    </submittedName>
</protein>
<proteinExistence type="predicted"/>
<accession>A0A0F9NP88</accession>
<comment type="caution">
    <text evidence="1">The sequence shown here is derived from an EMBL/GenBank/DDBJ whole genome shotgun (WGS) entry which is preliminary data.</text>
</comment>